<accession>A0A7L4ZIX4</accession>
<dbReference type="Pfam" id="PF11799">
    <property type="entry name" value="IMS_C"/>
    <property type="match status" value="1"/>
</dbReference>
<dbReference type="GO" id="GO:0003887">
    <property type="term" value="F:DNA-directed DNA polymerase activity"/>
    <property type="evidence" value="ECO:0007669"/>
    <property type="project" value="UniProtKB-KW"/>
</dbReference>
<keyword evidence="3" id="KW-0742">SOS response</keyword>
<dbReference type="PROSITE" id="PS50173">
    <property type="entry name" value="UMUC"/>
    <property type="match status" value="1"/>
</dbReference>
<feature type="domain" description="UmuC" evidence="4">
    <location>
        <begin position="2"/>
        <end position="185"/>
    </location>
</feature>
<keyword evidence="6" id="KW-1185">Reference proteome</keyword>
<keyword evidence="5" id="KW-0548">Nucleotidyltransferase</keyword>
<dbReference type="InterPro" id="IPR025188">
    <property type="entry name" value="DUF4113"/>
</dbReference>
<evidence type="ECO:0000313" key="5">
    <source>
        <dbReference type="EMBL" id="QHI36136.1"/>
    </source>
</evidence>
<dbReference type="AlphaFoldDB" id="A0A7L4ZIX4"/>
<dbReference type="Gene3D" id="3.30.1490.100">
    <property type="entry name" value="DNA polymerase, Y-family, little finger domain"/>
    <property type="match status" value="1"/>
</dbReference>
<dbReference type="InterPro" id="IPR050116">
    <property type="entry name" value="DNA_polymerase-Y"/>
</dbReference>
<dbReference type="Gene3D" id="3.40.1170.60">
    <property type="match status" value="1"/>
</dbReference>
<dbReference type="KEGG" id="kan:IMCC3317_14900"/>
<dbReference type="PANTHER" id="PTHR11076:SF33">
    <property type="entry name" value="DNA POLYMERASE KAPPA"/>
    <property type="match status" value="1"/>
</dbReference>
<dbReference type="SUPFAM" id="SSF100879">
    <property type="entry name" value="Lesion bypass DNA polymerase (Y-family), little finger domain"/>
    <property type="match status" value="1"/>
</dbReference>
<protein>
    <submittedName>
        <fullName evidence="5">DNA polymerase IV 1</fullName>
        <ecNumber evidence="5">2.7.7.7</ecNumber>
    </submittedName>
</protein>
<dbReference type="OrthoDB" id="9808813at2"/>
<dbReference type="CDD" id="cd01700">
    <property type="entry name" value="PolY_Pol_V_umuC"/>
    <property type="match status" value="1"/>
</dbReference>
<keyword evidence="2" id="KW-0227">DNA damage</keyword>
<dbReference type="GO" id="GO:0009432">
    <property type="term" value="P:SOS response"/>
    <property type="evidence" value="ECO:0007669"/>
    <property type="project" value="UniProtKB-KW"/>
</dbReference>
<proteinExistence type="inferred from homology"/>
<evidence type="ECO:0000256" key="2">
    <source>
        <dbReference type="ARBA" id="ARBA00023199"/>
    </source>
</evidence>
<name>A0A7L4ZIX4_9FLAO</name>
<keyword evidence="5" id="KW-0808">Transferase</keyword>
<dbReference type="InterPro" id="IPR017961">
    <property type="entry name" value="DNA_pol_Y-fam_little_finger"/>
</dbReference>
<dbReference type="Pfam" id="PF13438">
    <property type="entry name" value="DUF4113"/>
    <property type="match status" value="1"/>
</dbReference>
<evidence type="ECO:0000256" key="1">
    <source>
        <dbReference type="ARBA" id="ARBA00010945"/>
    </source>
</evidence>
<gene>
    <name evidence="5" type="primary">dinB1</name>
    <name evidence="5" type="ORF">IMCC3317_14900</name>
</gene>
<dbReference type="InterPro" id="IPR001126">
    <property type="entry name" value="UmuC"/>
</dbReference>
<evidence type="ECO:0000259" key="4">
    <source>
        <dbReference type="PROSITE" id="PS50173"/>
    </source>
</evidence>
<reference evidence="5 6" key="1">
    <citation type="journal article" date="2013" name="Int. J. Syst. Evol. Microbiol.">
        <title>Kordia antarctica sp. nov., isolated from Antarctic seawater.</title>
        <authorList>
            <person name="Baek K."/>
            <person name="Choi A."/>
            <person name="Kang I."/>
            <person name="Lee K."/>
            <person name="Cho J.C."/>
        </authorList>
    </citation>
    <scope>NUCLEOTIDE SEQUENCE [LARGE SCALE GENOMIC DNA]</scope>
    <source>
        <strain evidence="5 6">IMCC3317</strain>
    </source>
</reference>
<organism evidence="5 6">
    <name type="scientific">Kordia antarctica</name>
    <dbReference type="NCBI Taxonomy" id="1218801"/>
    <lineage>
        <taxon>Bacteria</taxon>
        <taxon>Pseudomonadati</taxon>
        <taxon>Bacteroidota</taxon>
        <taxon>Flavobacteriia</taxon>
        <taxon>Flavobacteriales</taxon>
        <taxon>Flavobacteriaceae</taxon>
        <taxon>Kordia</taxon>
    </lineage>
</organism>
<dbReference type="EC" id="2.7.7.7" evidence="5"/>
<dbReference type="PANTHER" id="PTHR11076">
    <property type="entry name" value="DNA REPAIR POLYMERASE UMUC / TRANSFERASE FAMILY MEMBER"/>
    <property type="match status" value="1"/>
</dbReference>
<dbReference type="InterPro" id="IPR043128">
    <property type="entry name" value="Rev_trsase/Diguanyl_cyclase"/>
</dbReference>
<dbReference type="InterPro" id="IPR036775">
    <property type="entry name" value="DNA_pol_Y-fam_lit_finger_sf"/>
</dbReference>
<dbReference type="Pfam" id="PF00817">
    <property type="entry name" value="IMS"/>
    <property type="match status" value="1"/>
</dbReference>
<dbReference type="SUPFAM" id="SSF56672">
    <property type="entry name" value="DNA/RNA polymerases"/>
    <property type="match status" value="1"/>
</dbReference>
<dbReference type="GO" id="GO:0006281">
    <property type="term" value="P:DNA repair"/>
    <property type="evidence" value="ECO:0007669"/>
    <property type="project" value="InterPro"/>
</dbReference>
<dbReference type="EMBL" id="CP019288">
    <property type="protein sequence ID" value="QHI36136.1"/>
    <property type="molecule type" value="Genomic_DNA"/>
</dbReference>
<keyword evidence="2" id="KW-0741">SOS mutagenesis</keyword>
<dbReference type="InterPro" id="IPR043502">
    <property type="entry name" value="DNA/RNA_pol_sf"/>
</dbReference>
<sequence>MYAIIDCNSFFASCERAFDPELINKPLVILSNNDGCVISRSSEAKMLGIPMGAPLFKYKEIIAEKNIQVRSSNYSLYGDMSERVMKLLENFSPDVEVYSIDEAFLRLPKTDNYQKLGSTIKNYIYQCTGIPVSVGIAPTKALSKAANNITKKFPEKTNGYYVIDTDEKRIKLLKWLPIKDIWGIGRGNKERLQNKGAHTAFEFTKLRDDWVKRNMSIVGLRLKKDLEGEPTILLEDGEFQHKKVIATSRSFEYTFSDKENMKERIATFASRCSEKLRMQGSSCNIVTVYLKSDRNKKQESQYRASRTVTLPYATNSLLTINQFAQKALSEIFKPGIKYKRAGVILMGLVKTDALQLDLFKNEDPKQVQLMATMDVLNDKYGGRKIKMANQDLQRTWKMRQAHLSPEYTTKFSDIIILNCKTI</sequence>
<evidence type="ECO:0000313" key="6">
    <source>
        <dbReference type="Proteomes" id="UP000464657"/>
    </source>
</evidence>
<dbReference type="Proteomes" id="UP000464657">
    <property type="component" value="Chromosome"/>
</dbReference>
<evidence type="ECO:0000256" key="3">
    <source>
        <dbReference type="ARBA" id="ARBA00023236"/>
    </source>
</evidence>
<dbReference type="Gene3D" id="3.30.70.270">
    <property type="match status" value="1"/>
</dbReference>
<dbReference type="GO" id="GO:0003684">
    <property type="term" value="F:damaged DNA binding"/>
    <property type="evidence" value="ECO:0007669"/>
    <property type="project" value="InterPro"/>
</dbReference>
<dbReference type="GO" id="GO:0042276">
    <property type="term" value="P:error-prone translesion synthesis"/>
    <property type="evidence" value="ECO:0007669"/>
    <property type="project" value="TreeGrafter"/>
</dbReference>
<dbReference type="RefSeq" id="WP_160128863.1">
    <property type="nucleotide sequence ID" value="NZ_CP019288.1"/>
</dbReference>
<comment type="similarity">
    <text evidence="1">Belongs to the DNA polymerase type-Y family.</text>
</comment>